<feature type="region of interest" description="Disordered" evidence="1">
    <location>
        <begin position="38"/>
        <end position="72"/>
    </location>
</feature>
<protein>
    <submittedName>
        <fullName evidence="2">Cellulosomal scaffoldin anchoring protein C</fullName>
    </submittedName>
</protein>
<organism evidence="2 3">
    <name type="scientific">Metarhizium album (strain ARSEF 1941)</name>
    <dbReference type="NCBI Taxonomy" id="1081103"/>
    <lineage>
        <taxon>Eukaryota</taxon>
        <taxon>Fungi</taxon>
        <taxon>Dikarya</taxon>
        <taxon>Ascomycota</taxon>
        <taxon>Pezizomycotina</taxon>
        <taxon>Sordariomycetes</taxon>
        <taxon>Hypocreomycetidae</taxon>
        <taxon>Hypocreales</taxon>
        <taxon>Clavicipitaceae</taxon>
        <taxon>Metarhizium</taxon>
    </lineage>
</organism>
<reference evidence="2 3" key="1">
    <citation type="journal article" date="2014" name="Proc. Natl. Acad. Sci. U.S.A.">
        <title>Trajectory and genomic determinants of fungal-pathogen speciation and host adaptation.</title>
        <authorList>
            <person name="Hu X."/>
            <person name="Xiao G."/>
            <person name="Zheng P."/>
            <person name="Shang Y."/>
            <person name="Su Y."/>
            <person name="Zhang X."/>
            <person name="Liu X."/>
            <person name="Zhan S."/>
            <person name="St Leger R.J."/>
            <person name="Wang C."/>
        </authorList>
    </citation>
    <scope>NUCLEOTIDE SEQUENCE [LARGE SCALE GENOMIC DNA]</scope>
    <source>
        <strain evidence="2 3">ARSEF 1941</strain>
    </source>
</reference>
<dbReference type="AlphaFoldDB" id="A0A0B2X758"/>
<dbReference type="RefSeq" id="XP_040682668.1">
    <property type="nucleotide sequence ID" value="XM_040819403.1"/>
</dbReference>
<name>A0A0B2X758_METAS</name>
<sequence>MEHHQSASITFTLTMAEQTEKAKATVKAKGAAPLTEAILSASEESSGEEVSGDTGDEDEDEDGDNNNNNNNSGLFTKDGRCQRCLRVFALNKRADHRKVHCLQGKDGVAVPDANRCAYCDRRRQKCIVAKEPCRKGLNTLGCLVCIQGGRCCSFKKTFKHLRLRNVRIHPASAPAT</sequence>
<gene>
    <name evidence="2" type="ORF">MAM_00604</name>
</gene>
<proteinExistence type="predicted"/>
<evidence type="ECO:0000313" key="3">
    <source>
        <dbReference type="Proteomes" id="UP000030816"/>
    </source>
</evidence>
<feature type="compositionally biased region" description="Acidic residues" evidence="1">
    <location>
        <begin position="45"/>
        <end position="64"/>
    </location>
</feature>
<dbReference type="OrthoDB" id="4941542at2759"/>
<comment type="caution">
    <text evidence="2">The sequence shown here is derived from an EMBL/GenBank/DDBJ whole genome shotgun (WGS) entry which is preliminary data.</text>
</comment>
<keyword evidence="3" id="KW-1185">Reference proteome</keyword>
<evidence type="ECO:0000313" key="2">
    <source>
        <dbReference type="EMBL" id="KHO01603.1"/>
    </source>
</evidence>
<dbReference type="EMBL" id="AZHE01000001">
    <property type="protein sequence ID" value="KHO01603.1"/>
    <property type="molecule type" value="Genomic_DNA"/>
</dbReference>
<dbReference type="GeneID" id="63735059"/>
<dbReference type="HOGENOM" id="CLU_1525505_0_0_1"/>
<dbReference type="Proteomes" id="UP000030816">
    <property type="component" value="Unassembled WGS sequence"/>
</dbReference>
<evidence type="ECO:0000256" key="1">
    <source>
        <dbReference type="SAM" id="MobiDB-lite"/>
    </source>
</evidence>
<accession>A0A0B2X758</accession>